<reference evidence="3 4" key="1">
    <citation type="submission" date="2019-02" db="EMBL/GenBank/DDBJ databases">
        <authorList>
            <person name="Sun L."/>
            <person name="Pan D."/>
            <person name="Wu X."/>
        </authorList>
    </citation>
    <scope>NUCLEOTIDE SEQUENCE [LARGE SCALE GENOMIC DNA]</scope>
    <source>
        <strain evidence="3 4">JW-1</strain>
    </source>
</reference>
<dbReference type="AlphaFoldDB" id="A0A4P6KD07"/>
<organism evidence="3 4">
    <name type="scientific">Leucobacter triazinivorans</name>
    <dbReference type="NCBI Taxonomy" id="1784719"/>
    <lineage>
        <taxon>Bacteria</taxon>
        <taxon>Bacillati</taxon>
        <taxon>Actinomycetota</taxon>
        <taxon>Actinomycetes</taxon>
        <taxon>Micrococcales</taxon>
        <taxon>Microbacteriaceae</taxon>
        <taxon>Leucobacter</taxon>
    </lineage>
</organism>
<dbReference type="InterPro" id="IPR036291">
    <property type="entry name" value="NAD(P)-bd_dom_sf"/>
</dbReference>
<dbReference type="OrthoDB" id="9801773at2"/>
<gene>
    <name evidence="3" type="ORF">EVS81_03640</name>
</gene>
<feature type="domain" description="NAD-dependent epimerase/dehydratase" evidence="1">
    <location>
        <begin position="14"/>
        <end position="241"/>
    </location>
</feature>
<dbReference type="KEGG" id="ltr:EVS81_03640"/>
<evidence type="ECO:0000313" key="4">
    <source>
        <dbReference type="Proteomes" id="UP000289260"/>
    </source>
</evidence>
<sequence>MTSDAQDHSTRGRIVIGGAGGFMGRYLAERSRAAGREVVTIGRSGADLRWDDAHGIAAAVDGAALVVGLAGKSVNCRYTPANRAEIFRSRLDTTAALSRAIAAAATPPALWVNAATATIYRHAEDRPMTEQGGEIGSGFSVEVAKAWECALFADELPATRRVALRTAIVLGHGGVLAPIRRLARLGLGGPQVDGWWPTTRSRREAGTLHLRGSGRGRQRFSWIHIEDAARIIDFLEDHPELDGPVNASSPRPVDNREFMAAVRRVLGVRFGPPTPRWALEIGAIGIRTETELVLKSRWVLPERLESAGFAFAYPELEPALREAFNRA</sequence>
<dbReference type="Gene3D" id="3.40.50.720">
    <property type="entry name" value="NAD(P)-binding Rossmann-like Domain"/>
    <property type="match status" value="1"/>
</dbReference>
<dbReference type="Pfam" id="PF01370">
    <property type="entry name" value="Epimerase"/>
    <property type="match status" value="1"/>
</dbReference>
<dbReference type="InterPro" id="IPR001509">
    <property type="entry name" value="Epimerase_deHydtase"/>
</dbReference>
<evidence type="ECO:0000259" key="1">
    <source>
        <dbReference type="Pfam" id="PF01370"/>
    </source>
</evidence>
<dbReference type="Pfam" id="PF08338">
    <property type="entry name" value="DUF1731"/>
    <property type="match status" value="1"/>
</dbReference>
<dbReference type="EMBL" id="CP035806">
    <property type="protein sequence ID" value="QBE48033.1"/>
    <property type="molecule type" value="Genomic_DNA"/>
</dbReference>
<dbReference type="Proteomes" id="UP000289260">
    <property type="component" value="Chromosome"/>
</dbReference>
<dbReference type="PANTHER" id="PTHR11092">
    <property type="entry name" value="SUGAR NUCLEOTIDE EPIMERASE RELATED"/>
    <property type="match status" value="1"/>
</dbReference>
<evidence type="ECO:0000313" key="3">
    <source>
        <dbReference type="EMBL" id="QBE48033.1"/>
    </source>
</evidence>
<keyword evidence="4" id="KW-1185">Reference proteome</keyword>
<evidence type="ECO:0000259" key="2">
    <source>
        <dbReference type="Pfam" id="PF08338"/>
    </source>
</evidence>
<name>A0A4P6KD07_9MICO</name>
<dbReference type="PANTHER" id="PTHR11092:SF0">
    <property type="entry name" value="EPIMERASE FAMILY PROTEIN SDR39U1"/>
    <property type="match status" value="1"/>
</dbReference>
<dbReference type="SUPFAM" id="SSF51735">
    <property type="entry name" value="NAD(P)-binding Rossmann-fold domains"/>
    <property type="match status" value="1"/>
</dbReference>
<dbReference type="RefSeq" id="WP_130109182.1">
    <property type="nucleotide sequence ID" value="NZ_CP035806.1"/>
</dbReference>
<feature type="domain" description="DUF1731" evidence="2">
    <location>
        <begin position="274"/>
        <end position="322"/>
    </location>
</feature>
<dbReference type="InterPro" id="IPR013549">
    <property type="entry name" value="DUF1731"/>
</dbReference>
<protein>
    <submittedName>
        <fullName evidence="3">DUF1731 domain-containing protein</fullName>
    </submittedName>
</protein>
<proteinExistence type="predicted"/>
<accession>A0A4P6KD07</accession>